<accession>A0ABW0MCG9</accession>
<dbReference type="EMBL" id="JBHSMT010000029">
    <property type="protein sequence ID" value="MFC5475864.1"/>
    <property type="molecule type" value="Genomic_DNA"/>
</dbReference>
<organism evidence="1 2">
    <name type="scientific">Paraherbaspirillum soli</name>
    <dbReference type="NCBI Taxonomy" id="631222"/>
    <lineage>
        <taxon>Bacteria</taxon>
        <taxon>Pseudomonadati</taxon>
        <taxon>Pseudomonadota</taxon>
        <taxon>Betaproteobacteria</taxon>
        <taxon>Burkholderiales</taxon>
        <taxon>Oxalobacteraceae</taxon>
        <taxon>Paraherbaspirillum</taxon>
    </lineage>
</organism>
<reference evidence="2" key="1">
    <citation type="journal article" date="2019" name="Int. J. Syst. Evol. Microbiol.">
        <title>The Global Catalogue of Microorganisms (GCM) 10K type strain sequencing project: providing services to taxonomists for standard genome sequencing and annotation.</title>
        <authorList>
            <consortium name="The Broad Institute Genomics Platform"/>
            <consortium name="The Broad Institute Genome Sequencing Center for Infectious Disease"/>
            <person name="Wu L."/>
            <person name="Ma J."/>
        </authorList>
    </citation>
    <scope>NUCLEOTIDE SEQUENCE [LARGE SCALE GENOMIC DNA]</scope>
    <source>
        <strain evidence="2">JCM 17066</strain>
    </source>
</reference>
<comment type="caution">
    <text evidence="1">The sequence shown here is derived from an EMBL/GenBank/DDBJ whole genome shotgun (WGS) entry which is preliminary data.</text>
</comment>
<evidence type="ECO:0000313" key="1">
    <source>
        <dbReference type="EMBL" id="MFC5475864.1"/>
    </source>
</evidence>
<protein>
    <recommendedName>
        <fullName evidence="3">Aldo/keto reductase</fullName>
    </recommendedName>
</protein>
<proteinExistence type="predicted"/>
<keyword evidence="2" id="KW-1185">Reference proteome</keyword>
<dbReference type="RefSeq" id="WP_379000278.1">
    <property type="nucleotide sequence ID" value="NZ_JBHSMT010000029.1"/>
</dbReference>
<evidence type="ECO:0000313" key="2">
    <source>
        <dbReference type="Proteomes" id="UP001596045"/>
    </source>
</evidence>
<name>A0ABW0MCG9_9BURK</name>
<dbReference type="Proteomes" id="UP001596045">
    <property type="component" value="Unassembled WGS sequence"/>
</dbReference>
<gene>
    <name evidence="1" type="ORF">ACFPM8_18035</name>
</gene>
<sequence length="68" mass="7165">MLTKPRKLGNSSVQVAPLAFGGNVFGWTVDEAAPIASATTLEQLDDLITATRLQLNSTVIALLDHASD</sequence>
<evidence type="ECO:0008006" key="3">
    <source>
        <dbReference type="Google" id="ProtNLM"/>
    </source>
</evidence>